<dbReference type="EnsemblMetazoa" id="SMAR014650-RA">
    <property type="protein sequence ID" value="SMAR014650-PA"/>
    <property type="gene ID" value="SMAR014650"/>
</dbReference>
<accession>T1JLC0</accession>
<sequence>MDFETHCNSRCSVVLSTSAYDQSPYSNKCPDLAIATNDLLVYSWVPCNWQNKTSNSLTSCSQFSEGSNNPSFEEISFSHEGALDGQKCDIFFPNELSTSLHLKAMYPDIYSKPSCSDCSISDECKFGSDVLEFEYSCSSCRMSSNSSIEVDCAELLSISSVSSVSSVCGIALERIEDDRNGSLMPSSRK</sequence>
<evidence type="ECO:0000313" key="2">
    <source>
        <dbReference type="Proteomes" id="UP000014500"/>
    </source>
</evidence>
<reference evidence="2" key="1">
    <citation type="submission" date="2011-05" db="EMBL/GenBank/DDBJ databases">
        <authorList>
            <person name="Richards S.R."/>
            <person name="Qu J."/>
            <person name="Jiang H."/>
            <person name="Jhangiani S.N."/>
            <person name="Agravi P."/>
            <person name="Goodspeed R."/>
            <person name="Gross S."/>
            <person name="Mandapat C."/>
            <person name="Jackson L."/>
            <person name="Mathew T."/>
            <person name="Pu L."/>
            <person name="Thornton R."/>
            <person name="Saada N."/>
            <person name="Wilczek-Boney K.B."/>
            <person name="Lee S."/>
            <person name="Kovar C."/>
            <person name="Wu Y."/>
            <person name="Scherer S.E."/>
            <person name="Worley K.C."/>
            <person name="Muzny D.M."/>
            <person name="Gibbs R."/>
        </authorList>
    </citation>
    <scope>NUCLEOTIDE SEQUENCE</scope>
    <source>
        <strain evidence="2">Brora</strain>
    </source>
</reference>
<evidence type="ECO:0000313" key="1">
    <source>
        <dbReference type="EnsemblMetazoa" id="SMAR014650-PA"/>
    </source>
</evidence>
<organism evidence="1 2">
    <name type="scientific">Strigamia maritima</name>
    <name type="common">European centipede</name>
    <name type="synonym">Geophilus maritimus</name>
    <dbReference type="NCBI Taxonomy" id="126957"/>
    <lineage>
        <taxon>Eukaryota</taxon>
        <taxon>Metazoa</taxon>
        <taxon>Ecdysozoa</taxon>
        <taxon>Arthropoda</taxon>
        <taxon>Myriapoda</taxon>
        <taxon>Chilopoda</taxon>
        <taxon>Pleurostigmophora</taxon>
        <taxon>Geophilomorpha</taxon>
        <taxon>Linotaeniidae</taxon>
        <taxon>Strigamia</taxon>
    </lineage>
</organism>
<reference evidence="1" key="2">
    <citation type="submission" date="2015-02" db="UniProtKB">
        <authorList>
            <consortium name="EnsemblMetazoa"/>
        </authorList>
    </citation>
    <scope>IDENTIFICATION</scope>
</reference>
<name>T1JLC0_STRMM</name>
<protein>
    <submittedName>
        <fullName evidence="1">Uncharacterized protein</fullName>
    </submittedName>
</protein>
<dbReference type="Proteomes" id="UP000014500">
    <property type="component" value="Unassembled WGS sequence"/>
</dbReference>
<dbReference type="EMBL" id="JH430375">
    <property type="status" value="NOT_ANNOTATED_CDS"/>
    <property type="molecule type" value="Genomic_DNA"/>
</dbReference>
<dbReference type="HOGENOM" id="CLU_1436113_0_0_1"/>
<proteinExistence type="predicted"/>
<dbReference type="AlphaFoldDB" id="T1JLC0"/>
<keyword evidence="2" id="KW-1185">Reference proteome</keyword>